<dbReference type="Proteomes" id="UP000177725">
    <property type="component" value="Unassembled WGS sequence"/>
</dbReference>
<protein>
    <recommendedName>
        <fullName evidence="3">DUF3795 domain-containing protein</fullName>
    </recommendedName>
</protein>
<accession>A0A1G2F5I4</accession>
<evidence type="ECO:0008006" key="3">
    <source>
        <dbReference type="Google" id="ProtNLM"/>
    </source>
</evidence>
<gene>
    <name evidence="1" type="ORF">A2174_00630</name>
</gene>
<dbReference type="Pfam" id="PF12675">
    <property type="entry name" value="DUF3795"/>
    <property type="match status" value="1"/>
</dbReference>
<dbReference type="EMBL" id="MHMV01000049">
    <property type="protein sequence ID" value="OGZ33335.1"/>
    <property type="molecule type" value="Genomic_DNA"/>
</dbReference>
<evidence type="ECO:0000313" key="2">
    <source>
        <dbReference type="Proteomes" id="UP000177725"/>
    </source>
</evidence>
<reference evidence="1 2" key="1">
    <citation type="journal article" date="2016" name="Nat. Commun.">
        <title>Thousands of microbial genomes shed light on interconnected biogeochemical processes in an aquifer system.</title>
        <authorList>
            <person name="Anantharaman K."/>
            <person name="Brown C.T."/>
            <person name="Hug L.A."/>
            <person name="Sharon I."/>
            <person name="Castelle C.J."/>
            <person name="Probst A.J."/>
            <person name="Thomas B.C."/>
            <person name="Singh A."/>
            <person name="Wilkins M.J."/>
            <person name="Karaoz U."/>
            <person name="Brodie E.L."/>
            <person name="Williams K.H."/>
            <person name="Hubbard S.S."/>
            <person name="Banfield J.F."/>
        </authorList>
    </citation>
    <scope>NUCLEOTIDE SEQUENCE [LARGE SCALE GENOMIC DNA]</scope>
</reference>
<evidence type="ECO:0000313" key="1">
    <source>
        <dbReference type="EMBL" id="OGZ33335.1"/>
    </source>
</evidence>
<dbReference type="AlphaFoldDB" id="A0A1G2F5I4"/>
<dbReference type="InterPro" id="IPR024227">
    <property type="entry name" value="DUF3795"/>
</dbReference>
<organism evidence="1 2">
    <name type="scientific">Candidatus Portnoybacteria bacterium RBG_13_41_18</name>
    <dbReference type="NCBI Taxonomy" id="1801991"/>
    <lineage>
        <taxon>Bacteria</taxon>
        <taxon>Candidatus Portnoyibacteriota</taxon>
    </lineage>
</organism>
<comment type="caution">
    <text evidence="1">The sequence shown here is derived from an EMBL/GenBank/DDBJ whole genome shotgun (WGS) entry which is preliminary data.</text>
</comment>
<sequence length="105" mass="12242">MKIAVSAKQLLDELESAQSKDIKFLQQSADIKPNLEKFIALKCKKFCREDDEKSCAIKICCLEHKMLGCWECPDLDSCKKLKPQFLANNKKLRLLNIEEYIKQYK</sequence>
<proteinExistence type="predicted"/>
<name>A0A1G2F5I4_9BACT</name>